<evidence type="ECO:0000313" key="3">
    <source>
        <dbReference type="Proteomes" id="UP000033344"/>
    </source>
</evidence>
<dbReference type="EMBL" id="JZYG01000086">
    <property type="protein sequence ID" value="KJM27109.1"/>
    <property type="molecule type" value="Genomic_DNA"/>
</dbReference>
<gene>
    <name evidence="2" type="ORF">SS44_22585</name>
</gene>
<evidence type="ECO:0000313" key="2">
    <source>
        <dbReference type="EMBL" id="KJM27109.1"/>
    </source>
</evidence>
<keyword evidence="1" id="KW-0812">Transmembrane</keyword>
<dbReference type="Proteomes" id="UP000033344">
    <property type="component" value="Unassembled WGS sequence"/>
</dbReference>
<sequence>MKFLEFSDGSLTQQWPFRLALGIPVFCALILCFPLWFNPSITFNLTPEGYSNFLELFKFPIGVLSLSIPLVAIVAHIQRTIQTSSQIEATKKKNISDSFFSHHKFITEALGKLPSMKAKAGGENFEYKINDPYLVYNYLFEKSSYQAGIITDELTSKEMFIGSKIKEISKIIYGFNQSSFATLEEELFAIHNLNNHLNKICHHLAIVIPEQSNNKLIMFKSQDGIVSLVMPFNDEDELKKKIHSVLTLCQKSFSLINLTVDANPSTRIYAASNNGDTYHLKHLFNCSVNTKMQPQYAKANAHSDHLESQYLHYLTLLQL</sequence>
<proteinExistence type="predicted"/>
<feature type="transmembrane region" description="Helical" evidence="1">
    <location>
        <begin position="20"/>
        <end position="37"/>
    </location>
</feature>
<organism evidence="2 3">
    <name type="scientific">Enterobacter cloacae subsp. cloacae</name>
    <dbReference type="NCBI Taxonomy" id="336306"/>
    <lineage>
        <taxon>Bacteria</taxon>
        <taxon>Pseudomonadati</taxon>
        <taxon>Pseudomonadota</taxon>
        <taxon>Gammaproteobacteria</taxon>
        <taxon>Enterobacterales</taxon>
        <taxon>Enterobacteriaceae</taxon>
        <taxon>Enterobacter</taxon>
        <taxon>Enterobacter cloacae complex</taxon>
    </lineage>
</organism>
<name>A0AAE2E800_ENTCL</name>
<dbReference type="RefSeq" id="WP_045295702.1">
    <property type="nucleotide sequence ID" value="NZ_JZYG01000086.1"/>
</dbReference>
<reference evidence="2 3" key="1">
    <citation type="submission" date="2015-03" db="EMBL/GenBank/DDBJ databases">
        <authorList>
            <person name="McCorrison J."/>
            <person name="Sanka R."/>
            <person name="Adams M."/>
            <person name="Brinkac L."/>
            <person name="Nierman W."/>
            <person name="Sutton G."/>
            <person name="Nelson K."/>
            <person name="Kiedrowski L."/>
            <person name="Guerrero D."/>
            <person name="Bonomo R."/>
        </authorList>
    </citation>
    <scope>NUCLEOTIDE SEQUENCE [LARGE SCALE GENOMIC DNA]</scope>
    <source>
        <strain evidence="2 3">42324</strain>
    </source>
</reference>
<dbReference type="AlphaFoldDB" id="A0AAE2E800"/>
<comment type="caution">
    <text evidence="2">The sequence shown here is derived from an EMBL/GenBank/DDBJ whole genome shotgun (WGS) entry which is preliminary data.</text>
</comment>
<feature type="transmembrane region" description="Helical" evidence="1">
    <location>
        <begin position="57"/>
        <end position="77"/>
    </location>
</feature>
<protein>
    <submittedName>
        <fullName evidence="2">Uncharacterized protein</fullName>
    </submittedName>
</protein>
<evidence type="ECO:0000256" key="1">
    <source>
        <dbReference type="SAM" id="Phobius"/>
    </source>
</evidence>
<accession>A0AAE2E800</accession>
<keyword evidence="1" id="KW-1133">Transmembrane helix</keyword>
<keyword evidence="1" id="KW-0472">Membrane</keyword>